<protein>
    <submittedName>
        <fullName evidence="1">NDxxF motif lipoprotein</fullName>
    </submittedName>
</protein>
<keyword evidence="1" id="KW-0449">Lipoprotein</keyword>
<dbReference type="EMBL" id="JBCITK010000001">
    <property type="protein sequence ID" value="MEN0645414.1"/>
    <property type="molecule type" value="Genomic_DNA"/>
</dbReference>
<accession>A0ABU9VNM1</accession>
<proteinExistence type="predicted"/>
<organism evidence="1 2">
    <name type="scientific">Alkalicoccobacillus gibsonii</name>
    <dbReference type="NCBI Taxonomy" id="79881"/>
    <lineage>
        <taxon>Bacteria</taxon>
        <taxon>Bacillati</taxon>
        <taxon>Bacillota</taxon>
        <taxon>Bacilli</taxon>
        <taxon>Bacillales</taxon>
        <taxon>Bacillaceae</taxon>
        <taxon>Alkalicoccobacillus</taxon>
    </lineage>
</organism>
<sequence>MKKWWVSLAAGLAVLTGCNQETIEDAEAEDHEIIHLEDVEVPDTVFESDKEDEVISEDEMKESLETYLDTYGELSNIQFELMERMYEESGKEEKDLMKQVNRQLKKNDDNFSDYIDENTLPNGYEVDTLRIYTYISSSNEFMIEEMEDWTAVFNIPDNVSGREQAKIEAFLEEKGIETTAFK</sequence>
<comment type="caution">
    <text evidence="1">The sequence shown here is derived from an EMBL/GenBank/DDBJ whole genome shotgun (WGS) entry which is preliminary data.</text>
</comment>
<dbReference type="NCBIfam" id="NF033193">
    <property type="entry name" value="lipo_NDxxF"/>
    <property type="match status" value="1"/>
</dbReference>
<gene>
    <name evidence="1" type="ORF">MKY91_19800</name>
</gene>
<evidence type="ECO:0000313" key="2">
    <source>
        <dbReference type="Proteomes" id="UP001418796"/>
    </source>
</evidence>
<dbReference type="PROSITE" id="PS51257">
    <property type="entry name" value="PROKAR_LIPOPROTEIN"/>
    <property type="match status" value="1"/>
</dbReference>
<reference evidence="1 2" key="1">
    <citation type="submission" date="2024-03" db="EMBL/GenBank/DDBJ databases">
        <title>Bacilli Hybrid Assemblies.</title>
        <authorList>
            <person name="Kovac J."/>
        </authorList>
    </citation>
    <scope>NUCLEOTIDE SEQUENCE [LARGE SCALE GENOMIC DNA]</scope>
    <source>
        <strain evidence="1 2">FSL R7-0666</strain>
    </source>
</reference>
<dbReference type="Proteomes" id="UP001418796">
    <property type="component" value="Unassembled WGS sequence"/>
</dbReference>
<keyword evidence="2" id="KW-1185">Reference proteome</keyword>
<evidence type="ECO:0000313" key="1">
    <source>
        <dbReference type="EMBL" id="MEN0645414.1"/>
    </source>
</evidence>
<dbReference type="RefSeq" id="WP_343131988.1">
    <property type="nucleotide sequence ID" value="NZ_JBCITK010000001.1"/>
</dbReference>
<dbReference type="InterPro" id="IPR047903">
    <property type="entry name" value="NDxxF_lipo"/>
</dbReference>
<name>A0ABU9VNM1_9BACI</name>